<keyword evidence="3" id="KW-1185">Reference proteome</keyword>
<reference evidence="2 3" key="1">
    <citation type="submission" date="2017-10" db="EMBL/GenBank/DDBJ databases">
        <title>Antibacterial composition for extension of chilled fish shelf life and decreasing of risk of food-borne infections, bacteriophage strains for its preparation.</title>
        <authorList>
            <person name="Zulkarneev E.R."/>
            <person name="Aleshkin A.V."/>
            <person name="Rubalsky O.V."/>
            <person name="Kiseleva I.A."/>
            <person name="Rubalskii E.O."/>
            <person name="Lebedev S.N."/>
        </authorList>
    </citation>
    <scope>NUCLEOTIDE SEQUENCE [LARGE SCALE GENOMIC DNA]</scope>
</reference>
<protein>
    <submittedName>
        <fullName evidence="2">RNA ligase</fullName>
    </submittedName>
</protein>
<evidence type="ECO:0000259" key="1">
    <source>
        <dbReference type="Pfam" id="PF09511"/>
    </source>
</evidence>
<name>A0A2H4YHG7_9CAUD</name>
<sequence>MKFNVDDLVAKNLVTKKTYTEGPFAGLSVLKYKNNVFWDNLWHTDARLLECRGMVVDAEDNVVIWPFTKIFNHFENGTDVPQDQLVCVPRKVNGFMAAMSVYKGGVIVSTTGTLDSEFAQMAKDKITSAMHDGMLDYFVKNAGPCTLIFEICDDSDPHIVAEEAGAYLIGCRVHLSGGMLPEWDLDKVADRYGWKRAGWDNMLFSDVVKASQSVNHEGFVVRDVDTNELLLKIKSPHYLAKKFLMRGSQNKWDMIWDNPQNAKQRIDEEYYELLDHIREYYSKDTWAAMDSQKRRQVVEDYFTIEDMFDRGSRFYVGVTK</sequence>
<dbReference type="Proteomes" id="UP000241480">
    <property type="component" value="Segment"/>
</dbReference>
<dbReference type="EMBL" id="MG250486">
    <property type="protein sequence ID" value="AUE23366.1"/>
    <property type="molecule type" value="Genomic_DNA"/>
</dbReference>
<organism evidence="2 3">
    <name type="scientific">Raoultella phage Ro1</name>
    <dbReference type="NCBI Taxonomy" id="2053702"/>
    <lineage>
        <taxon>Viruses</taxon>
        <taxon>Duplodnaviria</taxon>
        <taxon>Heunggongvirae</taxon>
        <taxon>Uroviricota</taxon>
        <taxon>Caudoviricetes</taxon>
        <taxon>Vequintavirinae</taxon>
        <taxon>Mydovirus</taxon>
        <taxon>Mydovirus Ro1</taxon>
    </lineage>
</organism>
<dbReference type="InterPro" id="IPR019039">
    <property type="entry name" value="T4-Rnl1-like_N"/>
</dbReference>
<dbReference type="Pfam" id="PF09511">
    <property type="entry name" value="RNA_lig_T4_1"/>
    <property type="match status" value="1"/>
</dbReference>
<accession>A0A2H4YHG7</accession>
<evidence type="ECO:0000313" key="3">
    <source>
        <dbReference type="Proteomes" id="UP000241480"/>
    </source>
</evidence>
<evidence type="ECO:0000313" key="2">
    <source>
        <dbReference type="EMBL" id="AUE23366.1"/>
    </source>
</evidence>
<gene>
    <name evidence="2" type="ORF">Ro1_00140</name>
</gene>
<keyword evidence="2" id="KW-0436">Ligase</keyword>
<dbReference type="GO" id="GO:0016874">
    <property type="term" value="F:ligase activity"/>
    <property type="evidence" value="ECO:0007669"/>
    <property type="project" value="UniProtKB-KW"/>
</dbReference>
<feature type="domain" description="T4 RNA ligase 1-like N-terminal" evidence="1">
    <location>
        <begin position="50"/>
        <end position="238"/>
    </location>
</feature>
<proteinExistence type="predicted"/>